<evidence type="ECO:0000256" key="1">
    <source>
        <dbReference type="SAM" id="Phobius"/>
    </source>
</evidence>
<keyword evidence="3" id="KW-1185">Reference proteome</keyword>
<feature type="transmembrane region" description="Helical" evidence="1">
    <location>
        <begin position="296"/>
        <end position="319"/>
    </location>
</feature>
<evidence type="ECO:0000313" key="2">
    <source>
        <dbReference type="EMBL" id="AET64056.1"/>
    </source>
</evidence>
<dbReference type="Gene3D" id="1.20.58.390">
    <property type="entry name" value="Neurotransmitter-gated ion-channel transmembrane domain"/>
    <property type="match status" value="1"/>
</dbReference>
<feature type="transmembrane region" description="Helical" evidence="1">
    <location>
        <begin position="198"/>
        <end position="218"/>
    </location>
</feature>
<keyword evidence="1" id="KW-0472">Membrane</keyword>
<name>G7WK63_METH6</name>
<reference evidence="2 3" key="1">
    <citation type="journal article" date="2012" name="PLoS ONE">
        <title>The genome characteristics and predicted function of methyl-group oxidation pathway in the obligate aceticlastic methanogens, Methanosaeta spp.</title>
        <authorList>
            <person name="Zhu J."/>
            <person name="Zheng H."/>
            <person name="Ai G."/>
            <person name="Zhang G."/>
            <person name="Liu D."/>
            <person name="Liu X."/>
            <person name="Dong X."/>
        </authorList>
    </citation>
    <scope>NUCLEOTIDE SEQUENCE [LARGE SCALE GENOMIC DNA]</scope>
    <source>
        <strain evidence="2 3">6Ac</strain>
    </source>
</reference>
<proteinExistence type="predicted"/>
<dbReference type="InterPro" id="IPR038050">
    <property type="entry name" value="Neuro_actylchol_rec"/>
</dbReference>
<feature type="transmembrane region" description="Helical" evidence="1">
    <location>
        <begin position="264"/>
        <end position="284"/>
    </location>
</feature>
<organism evidence="2 3">
    <name type="scientific">Methanothrix harundinacea (strain 6Ac)</name>
    <name type="common">Methanosaeta harundinacea</name>
    <dbReference type="NCBI Taxonomy" id="1110509"/>
    <lineage>
        <taxon>Archaea</taxon>
        <taxon>Methanobacteriati</taxon>
        <taxon>Methanobacteriota</taxon>
        <taxon>Stenosarchaea group</taxon>
        <taxon>Methanomicrobia</taxon>
        <taxon>Methanotrichales</taxon>
        <taxon>Methanotrichaceae</taxon>
        <taxon>Methanothrix</taxon>
    </lineage>
</organism>
<protein>
    <submittedName>
        <fullName evidence="2">Uncharacterized protein</fullName>
    </submittedName>
</protein>
<gene>
    <name evidence="2" type="ordered locus">Mhar_0678</name>
</gene>
<dbReference type="EMBL" id="CP003117">
    <property type="protein sequence ID" value="AET64056.1"/>
    <property type="molecule type" value="Genomic_DNA"/>
</dbReference>
<accession>G7WK63</accession>
<dbReference type="KEGG" id="mhi:Mhar_0678"/>
<keyword evidence="1" id="KW-0812">Transmembrane</keyword>
<dbReference type="PATRIC" id="fig|1110509.7.peg.756"/>
<evidence type="ECO:0000313" key="3">
    <source>
        <dbReference type="Proteomes" id="UP000005877"/>
    </source>
</evidence>
<feature type="transmembrane region" description="Helical" evidence="1">
    <location>
        <begin position="225"/>
        <end position="244"/>
    </location>
</feature>
<dbReference type="Proteomes" id="UP000005877">
    <property type="component" value="Chromosome"/>
</dbReference>
<dbReference type="HOGENOM" id="CLU_065139_0_0_2"/>
<keyword evidence="1" id="KW-1133">Transmembrane helix</keyword>
<dbReference type="AlphaFoldDB" id="G7WK63"/>
<sequence>MFEHHEIASNDHTNLNLVPVSSNDTPLHTDVLFGAYITKISRLSMKESNFDVDFYVWFKWKGDDVAPGEGMEIINGEINSMELQAELHENDTNYEQYQISASIIQPFDVMLYPFDNHKLIIKIEDCISSIYWLQYIPENLQNTSCSEEIYIPGYKSKSLPTIVENHKYPTDFGSPWQEQMPSTYSQIRLGIGLVRDGWGFYFKLFQGLFVAVAVAMITFTLRPNFAPRFIVGVGALFAAVANYYNVLALQPAVNYLTLADTITFAGIVTIFLSMVGSSISYYLYSFKNNINLSRRFDKYSVITFIFCFIFINLWIGWFATH</sequence>